<evidence type="ECO:0008006" key="10">
    <source>
        <dbReference type="Google" id="ProtNLM"/>
    </source>
</evidence>
<keyword evidence="2" id="KW-0813">Transport</keyword>
<comment type="subcellular location">
    <subcellularLocation>
        <location evidence="1">Membrane</location>
        <topology evidence="1">Multi-pass membrane protein</topology>
    </subcellularLocation>
</comment>
<dbReference type="GO" id="GO:0016020">
    <property type="term" value="C:membrane"/>
    <property type="evidence" value="ECO:0007669"/>
    <property type="project" value="UniProtKB-SubCell"/>
</dbReference>
<name>A0A3E4F7S6_9FIRM</name>
<feature type="transmembrane region" description="Helical" evidence="7">
    <location>
        <begin position="170"/>
        <end position="187"/>
    </location>
</feature>
<feature type="transmembrane region" description="Helical" evidence="7">
    <location>
        <begin position="103"/>
        <end position="121"/>
    </location>
</feature>
<dbReference type="RefSeq" id="WP_117494538.1">
    <property type="nucleotide sequence ID" value="NZ_QSOI01000004.1"/>
</dbReference>
<dbReference type="InterPro" id="IPR004776">
    <property type="entry name" value="Mem_transp_PIN-like"/>
</dbReference>
<evidence type="ECO:0000256" key="2">
    <source>
        <dbReference type="ARBA" id="ARBA00022448"/>
    </source>
</evidence>
<feature type="transmembrane region" description="Helical" evidence="7">
    <location>
        <begin position="292"/>
        <end position="313"/>
    </location>
</feature>
<feature type="transmembrane region" description="Helical" evidence="7">
    <location>
        <begin position="42"/>
        <end position="60"/>
    </location>
</feature>
<dbReference type="PANTHER" id="PTHR36838">
    <property type="entry name" value="AUXIN EFFLUX CARRIER FAMILY PROTEIN"/>
    <property type="match status" value="1"/>
</dbReference>
<dbReference type="AlphaFoldDB" id="A0A3E4F7S6"/>
<evidence type="ECO:0000256" key="1">
    <source>
        <dbReference type="ARBA" id="ARBA00004141"/>
    </source>
</evidence>
<keyword evidence="5 7" id="KW-1133">Transmembrane helix</keyword>
<feature type="transmembrane region" description="Helical" evidence="7">
    <location>
        <begin position="72"/>
        <end position="96"/>
    </location>
</feature>
<keyword evidence="3" id="KW-1003">Cell membrane</keyword>
<organism evidence="8 9">
    <name type="scientific">Dorea formicigenerans</name>
    <dbReference type="NCBI Taxonomy" id="39486"/>
    <lineage>
        <taxon>Bacteria</taxon>
        <taxon>Bacillati</taxon>
        <taxon>Bacillota</taxon>
        <taxon>Clostridia</taxon>
        <taxon>Lachnospirales</taxon>
        <taxon>Lachnospiraceae</taxon>
        <taxon>Dorea</taxon>
    </lineage>
</organism>
<evidence type="ECO:0000256" key="5">
    <source>
        <dbReference type="ARBA" id="ARBA00022989"/>
    </source>
</evidence>
<gene>
    <name evidence="8" type="ORF">DXD84_03970</name>
</gene>
<dbReference type="Proteomes" id="UP000260664">
    <property type="component" value="Unassembled WGS sequence"/>
</dbReference>
<reference evidence="8 9" key="1">
    <citation type="submission" date="2018-08" db="EMBL/GenBank/DDBJ databases">
        <title>A genome reference for cultivated species of the human gut microbiota.</title>
        <authorList>
            <person name="Zou Y."/>
            <person name="Xue W."/>
            <person name="Luo G."/>
        </authorList>
    </citation>
    <scope>NUCLEOTIDE SEQUENCE [LARGE SCALE GENOMIC DNA]</scope>
    <source>
        <strain evidence="8 9">TM09-19AC</strain>
    </source>
</reference>
<evidence type="ECO:0000313" key="9">
    <source>
        <dbReference type="Proteomes" id="UP000260664"/>
    </source>
</evidence>
<evidence type="ECO:0000256" key="4">
    <source>
        <dbReference type="ARBA" id="ARBA00022692"/>
    </source>
</evidence>
<feature type="transmembrane region" description="Helical" evidence="7">
    <location>
        <begin position="12"/>
        <end position="30"/>
    </location>
</feature>
<dbReference type="GO" id="GO:0055085">
    <property type="term" value="P:transmembrane transport"/>
    <property type="evidence" value="ECO:0007669"/>
    <property type="project" value="InterPro"/>
</dbReference>
<dbReference type="EMBL" id="QSOI01000004">
    <property type="protein sequence ID" value="RGI85261.1"/>
    <property type="molecule type" value="Genomic_DNA"/>
</dbReference>
<evidence type="ECO:0000256" key="7">
    <source>
        <dbReference type="SAM" id="Phobius"/>
    </source>
</evidence>
<comment type="caution">
    <text evidence="8">The sequence shown here is derived from an EMBL/GenBank/DDBJ whole genome shotgun (WGS) entry which is preliminary data.</text>
</comment>
<evidence type="ECO:0000256" key="3">
    <source>
        <dbReference type="ARBA" id="ARBA00022475"/>
    </source>
</evidence>
<feature type="transmembrane region" description="Helical" evidence="7">
    <location>
        <begin position="263"/>
        <end position="280"/>
    </location>
</feature>
<evidence type="ECO:0000256" key="6">
    <source>
        <dbReference type="ARBA" id="ARBA00023136"/>
    </source>
</evidence>
<keyword evidence="6 7" id="KW-0472">Membrane</keyword>
<proteinExistence type="predicted"/>
<accession>A0A3E4F7S6</accession>
<feature type="transmembrane region" description="Helical" evidence="7">
    <location>
        <begin position="229"/>
        <end position="251"/>
    </location>
</feature>
<keyword evidence="4 7" id="KW-0812">Transmembrane</keyword>
<dbReference type="Pfam" id="PF03547">
    <property type="entry name" value="Mem_trans"/>
    <property type="match status" value="1"/>
</dbReference>
<protein>
    <recommendedName>
        <fullName evidence="10">AEC family transporter</fullName>
    </recommendedName>
</protein>
<feature type="transmembrane region" description="Helical" evidence="7">
    <location>
        <begin position="127"/>
        <end position="150"/>
    </location>
</feature>
<sequence length="314" mass="34039">MSIDMNTLISQMIMFFVILGCGFIGAKLGLLKAEVIHGLSSLLMGVICPLMLIAVFPSAVQEENAWDIAKSVIPYALITYPLLTGAGFLTGTLLHFRGDKRKIFTAQCLFGNMAFFGLPLVKEIFDPVAVVAFSFCVVIDNLFLWTEGVLLTSKLEGGQELSLKLIIKKLSNPVIVGVLIGLVLMILKVPSDLLILRSFDTIGSCAKPLALLYIGGTIALMESGSLKKAWPVVFVIIIKLIVMPVVIFRVMTWLGVNDLARNIWTLIIALPSMASIPIMAESFGSTEADYAAQGVFIITLASLVTIPLVVMLCR</sequence>
<evidence type="ECO:0000313" key="8">
    <source>
        <dbReference type="EMBL" id="RGI85261.1"/>
    </source>
</evidence>
<dbReference type="PANTHER" id="PTHR36838:SF1">
    <property type="entry name" value="SLR1864 PROTEIN"/>
    <property type="match status" value="1"/>
</dbReference>